<dbReference type="RefSeq" id="WP_379596681.1">
    <property type="nucleotide sequence ID" value="NZ_JBHRTN010000010.1"/>
</dbReference>
<protein>
    <recommendedName>
        <fullName evidence="4">Cysteine desulfurase</fullName>
    </recommendedName>
</protein>
<evidence type="ECO:0000313" key="12">
    <source>
        <dbReference type="EMBL" id="MFC3125776.1"/>
    </source>
</evidence>
<comment type="catalytic activity">
    <reaction evidence="10">
        <text>(sulfur carrier)-H + L-cysteine = (sulfur carrier)-SH + L-alanine</text>
        <dbReference type="Rhea" id="RHEA:43892"/>
        <dbReference type="Rhea" id="RHEA-COMP:14737"/>
        <dbReference type="Rhea" id="RHEA-COMP:14739"/>
        <dbReference type="ChEBI" id="CHEBI:29917"/>
        <dbReference type="ChEBI" id="CHEBI:35235"/>
        <dbReference type="ChEBI" id="CHEBI:57972"/>
        <dbReference type="ChEBI" id="CHEBI:64428"/>
        <dbReference type="EC" id="2.8.1.7"/>
    </reaction>
</comment>
<comment type="cofactor">
    <cofactor evidence="1">
        <name>pyridoxal 5'-phosphate</name>
        <dbReference type="ChEBI" id="CHEBI:597326"/>
    </cofactor>
</comment>
<dbReference type="InterPro" id="IPR015422">
    <property type="entry name" value="PyrdxlP-dep_Trfase_small"/>
</dbReference>
<comment type="function">
    <text evidence="2">Catalyzes the removal of elemental sulfur atoms from cysteine to produce alanine. Seems to participate in the biosynthesis of the nitrogenase metalloclusters by providing the inorganic sulfur required for the Fe-S core formation.</text>
</comment>
<keyword evidence="5" id="KW-0808">Transferase</keyword>
<keyword evidence="13" id="KW-1185">Reference proteome</keyword>
<evidence type="ECO:0000256" key="10">
    <source>
        <dbReference type="ARBA" id="ARBA00050776"/>
    </source>
</evidence>
<dbReference type="PIRSF" id="PIRSF005572">
    <property type="entry name" value="NifS"/>
    <property type="match status" value="1"/>
</dbReference>
<dbReference type="InterPro" id="IPR015424">
    <property type="entry name" value="PyrdxlP-dep_Trfase"/>
</dbReference>
<sequence>MNNRLYLDANATEPLLPEARNAAMEAMELLGNPSSVHAAGRAARRLLEACRSAVAEAARSRPEDVIFTSGATEANAIAIHGIGRGRRILAGATEHPSVRQAAPEALIVPVLDDGRIDLEALEALLAEGPPSMLCLMAANNETGILHPVQEAAELCHRFGALIHVDAVQLPGRMPFALPGLRADSLVLSAHKAGGPKGAGALIIRPHLEVRPLMGGGGQERGRRGGTEPLPAIAGFAAALAHADPDRALRLTLLRNRIEELTGAVVIGRGVERLPNTSCLLLPDVPAETQVIALDLAGVAVSAGAACSSGKVAESPVLRAMGLERQAGCAIRVSLPWNAPEDAADRFAQAYAAVRQRIQARRVTINHG</sequence>
<dbReference type="Pfam" id="PF00266">
    <property type="entry name" value="Aminotran_5"/>
    <property type="match status" value="1"/>
</dbReference>
<evidence type="ECO:0000256" key="2">
    <source>
        <dbReference type="ARBA" id="ARBA00003120"/>
    </source>
</evidence>
<name>A0ABV7G270_9PROT</name>
<dbReference type="Proteomes" id="UP001595593">
    <property type="component" value="Unassembled WGS sequence"/>
</dbReference>
<evidence type="ECO:0000256" key="9">
    <source>
        <dbReference type="ARBA" id="ARBA00023014"/>
    </source>
</evidence>
<evidence type="ECO:0000256" key="1">
    <source>
        <dbReference type="ARBA" id="ARBA00001933"/>
    </source>
</evidence>
<evidence type="ECO:0000256" key="5">
    <source>
        <dbReference type="ARBA" id="ARBA00022679"/>
    </source>
</evidence>
<evidence type="ECO:0000256" key="4">
    <source>
        <dbReference type="ARBA" id="ARBA00013558"/>
    </source>
</evidence>
<evidence type="ECO:0000259" key="11">
    <source>
        <dbReference type="Pfam" id="PF00266"/>
    </source>
</evidence>
<dbReference type="EMBL" id="JBHRTN010000010">
    <property type="protein sequence ID" value="MFC3125776.1"/>
    <property type="molecule type" value="Genomic_DNA"/>
</dbReference>
<evidence type="ECO:0000256" key="7">
    <source>
        <dbReference type="ARBA" id="ARBA00022898"/>
    </source>
</evidence>
<dbReference type="Gene3D" id="1.10.260.50">
    <property type="match status" value="1"/>
</dbReference>
<evidence type="ECO:0000256" key="6">
    <source>
        <dbReference type="ARBA" id="ARBA00022723"/>
    </source>
</evidence>
<dbReference type="InterPro" id="IPR015421">
    <property type="entry name" value="PyrdxlP-dep_Trfase_major"/>
</dbReference>
<keyword evidence="7" id="KW-0663">Pyridoxal phosphate</keyword>
<proteinExistence type="inferred from homology"/>
<keyword evidence="9" id="KW-0411">Iron-sulfur</keyword>
<comment type="similarity">
    <text evidence="3">Belongs to the class-V pyridoxal-phosphate-dependent aminotransferase family. NifS/IscS subfamily.</text>
</comment>
<keyword evidence="8" id="KW-0408">Iron</keyword>
<comment type="caution">
    <text evidence="12">The sequence shown here is derived from an EMBL/GenBank/DDBJ whole genome shotgun (WGS) entry which is preliminary data.</text>
</comment>
<dbReference type="Gene3D" id="3.40.640.10">
    <property type="entry name" value="Type I PLP-dependent aspartate aminotransferase-like (Major domain)"/>
    <property type="match status" value="1"/>
</dbReference>
<evidence type="ECO:0000313" key="13">
    <source>
        <dbReference type="Proteomes" id="UP001595593"/>
    </source>
</evidence>
<dbReference type="InterPro" id="IPR000192">
    <property type="entry name" value="Aminotrans_V_dom"/>
</dbReference>
<keyword evidence="6" id="KW-0479">Metal-binding</keyword>
<dbReference type="PANTHER" id="PTHR11601">
    <property type="entry name" value="CYSTEINE DESULFURYLASE FAMILY MEMBER"/>
    <property type="match status" value="1"/>
</dbReference>
<dbReference type="Gene3D" id="3.90.1150.10">
    <property type="entry name" value="Aspartate Aminotransferase, domain 1"/>
    <property type="match status" value="1"/>
</dbReference>
<feature type="domain" description="Aminotransferase class V" evidence="11">
    <location>
        <begin position="6"/>
        <end position="345"/>
    </location>
</feature>
<evidence type="ECO:0000256" key="3">
    <source>
        <dbReference type="ARBA" id="ARBA00006490"/>
    </source>
</evidence>
<dbReference type="PANTHER" id="PTHR11601:SF34">
    <property type="entry name" value="CYSTEINE DESULFURASE"/>
    <property type="match status" value="1"/>
</dbReference>
<evidence type="ECO:0000256" key="8">
    <source>
        <dbReference type="ARBA" id="ARBA00023004"/>
    </source>
</evidence>
<accession>A0ABV7G270</accession>
<dbReference type="SUPFAM" id="SSF53383">
    <property type="entry name" value="PLP-dependent transferases"/>
    <property type="match status" value="1"/>
</dbReference>
<dbReference type="InterPro" id="IPR016454">
    <property type="entry name" value="Cysteine_dSase"/>
</dbReference>
<gene>
    <name evidence="12" type="ORF">ACFOD4_11930</name>
</gene>
<organism evidence="12 13">
    <name type="scientific">Teichococcus globiformis</name>
    <dbReference type="NCBI Taxonomy" id="2307229"/>
    <lineage>
        <taxon>Bacteria</taxon>
        <taxon>Pseudomonadati</taxon>
        <taxon>Pseudomonadota</taxon>
        <taxon>Alphaproteobacteria</taxon>
        <taxon>Acetobacterales</taxon>
        <taxon>Roseomonadaceae</taxon>
        <taxon>Roseomonas</taxon>
    </lineage>
</organism>
<reference evidence="13" key="1">
    <citation type="journal article" date="2019" name="Int. J. Syst. Evol. Microbiol.">
        <title>The Global Catalogue of Microorganisms (GCM) 10K type strain sequencing project: providing services to taxonomists for standard genome sequencing and annotation.</title>
        <authorList>
            <consortium name="The Broad Institute Genomics Platform"/>
            <consortium name="The Broad Institute Genome Sequencing Center for Infectious Disease"/>
            <person name="Wu L."/>
            <person name="Ma J."/>
        </authorList>
    </citation>
    <scope>NUCLEOTIDE SEQUENCE [LARGE SCALE GENOMIC DNA]</scope>
    <source>
        <strain evidence="13">KCTC 52094</strain>
    </source>
</reference>